<protein>
    <recommendedName>
        <fullName evidence="3">Secreted protein</fullName>
    </recommendedName>
</protein>
<name>A0A6G5A0W6_RHIMP</name>
<sequence>MLLCIFLLYFPNVSKLSRDGDLKGCHLTSRRSSSNSLTRIGKKIYICSFFSLFCICDDKNVLVTTSKVFYLLSCMRSVGHKRRERIELLMQTGFLQHRRMKSRLSVEIDCRRRKNVSLAVTLILLFL</sequence>
<evidence type="ECO:0000313" key="2">
    <source>
        <dbReference type="EMBL" id="NIE44419.1"/>
    </source>
</evidence>
<evidence type="ECO:0008006" key="3">
    <source>
        <dbReference type="Google" id="ProtNLM"/>
    </source>
</evidence>
<accession>A0A6G5A0W6</accession>
<evidence type="ECO:0000256" key="1">
    <source>
        <dbReference type="SAM" id="SignalP"/>
    </source>
</evidence>
<dbReference type="EMBL" id="GIKN01002146">
    <property type="protein sequence ID" value="NIE44419.1"/>
    <property type="molecule type" value="Transcribed_RNA"/>
</dbReference>
<dbReference type="AlphaFoldDB" id="A0A6G5A0W6"/>
<organism evidence="2">
    <name type="scientific">Rhipicephalus microplus</name>
    <name type="common">Cattle tick</name>
    <name type="synonym">Boophilus microplus</name>
    <dbReference type="NCBI Taxonomy" id="6941"/>
    <lineage>
        <taxon>Eukaryota</taxon>
        <taxon>Metazoa</taxon>
        <taxon>Ecdysozoa</taxon>
        <taxon>Arthropoda</taxon>
        <taxon>Chelicerata</taxon>
        <taxon>Arachnida</taxon>
        <taxon>Acari</taxon>
        <taxon>Parasitiformes</taxon>
        <taxon>Ixodida</taxon>
        <taxon>Ixodoidea</taxon>
        <taxon>Ixodidae</taxon>
        <taxon>Rhipicephalinae</taxon>
        <taxon>Rhipicephalus</taxon>
        <taxon>Boophilus</taxon>
    </lineage>
</organism>
<keyword evidence="1" id="KW-0732">Signal</keyword>
<proteinExistence type="predicted"/>
<feature type="chain" id="PRO_5026292444" description="Secreted protein" evidence="1">
    <location>
        <begin position="16"/>
        <end position="127"/>
    </location>
</feature>
<reference evidence="2" key="1">
    <citation type="submission" date="2020-03" db="EMBL/GenBank/DDBJ databases">
        <title>A transcriptome and proteome of the tick Rhipicephalus microplus shaped by the genetic composition of its hosts and developmental stage.</title>
        <authorList>
            <person name="Garcia G.R."/>
            <person name="Ribeiro J.M.C."/>
            <person name="Maruyama S.R."/>
            <person name="Gardinasse L.G."/>
            <person name="Nelson K."/>
            <person name="Ferreira B.R."/>
            <person name="Andrade T.G."/>
            <person name="Santos I.K.F.M."/>
        </authorList>
    </citation>
    <scope>NUCLEOTIDE SEQUENCE</scope>
    <source>
        <strain evidence="2">NSGR</strain>
        <tissue evidence="2">Salivary glands</tissue>
    </source>
</reference>
<feature type="signal peptide" evidence="1">
    <location>
        <begin position="1"/>
        <end position="15"/>
    </location>
</feature>